<dbReference type="EMBL" id="CALNXK010000579">
    <property type="protein sequence ID" value="CAH3187942.1"/>
    <property type="molecule type" value="Genomic_DNA"/>
</dbReference>
<reference evidence="5 6" key="1">
    <citation type="submission" date="2022-05" db="EMBL/GenBank/DDBJ databases">
        <authorList>
            <consortium name="Genoscope - CEA"/>
            <person name="William W."/>
        </authorList>
    </citation>
    <scope>NUCLEOTIDE SEQUENCE [LARGE SCALE GENOMIC DNA]</scope>
</reference>
<evidence type="ECO:0000256" key="2">
    <source>
        <dbReference type="SAM" id="Coils"/>
    </source>
</evidence>
<dbReference type="PROSITE" id="PS50168">
    <property type="entry name" value="DED"/>
    <property type="match status" value="2"/>
</dbReference>
<proteinExistence type="predicted"/>
<dbReference type="Proteomes" id="UP001159405">
    <property type="component" value="Unassembled WGS sequence"/>
</dbReference>
<evidence type="ECO:0000313" key="6">
    <source>
        <dbReference type="Proteomes" id="UP001159405"/>
    </source>
</evidence>
<feature type="coiled-coil region" evidence="2">
    <location>
        <begin position="646"/>
        <end position="695"/>
    </location>
</feature>
<evidence type="ECO:0000313" key="5">
    <source>
        <dbReference type="EMBL" id="CAH3187942.1"/>
    </source>
</evidence>
<dbReference type="PANTHER" id="PTHR48169:SF7">
    <property type="entry name" value="CASPASE 10"/>
    <property type="match status" value="1"/>
</dbReference>
<dbReference type="InterPro" id="IPR001875">
    <property type="entry name" value="DED_dom"/>
</dbReference>
<name>A0ABN8S899_9CNID</name>
<feature type="region of interest" description="Disordered" evidence="3">
    <location>
        <begin position="362"/>
        <end position="389"/>
    </location>
</feature>
<dbReference type="PANTHER" id="PTHR48169">
    <property type="entry name" value="DED DOMAIN-CONTAINING PROTEIN"/>
    <property type="match status" value="1"/>
</dbReference>
<dbReference type="InterPro" id="IPR011029">
    <property type="entry name" value="DEATH-like_dom_sf"/>
</dbReference>
<evidence type="ECO:0000256" key="3">
    <source>
        <dbReference type="SAM" id="MobiDB-lite"/>
    </source>
</evidence>
<comment type="caution">
    <text evidence="5">The sequence shown here is derived from an EMBL/GenBank/DDBJ whole genome shotgun (WGS) entry which is preliminary data.</text>
</comment>
<dbReference type="SUPFAM" id="SSF47986">
    <property type="entry name" value="DEATH domain"/>
    <property type="match status" value="2"/>
</dbReference>
<keyword evidence="2" id="KW-0175">Coiled coil</keyword>
<keyword evidence="6" id="KW-1185">Reference proteome</keyword>
<keyword evidence="1" id="KW-0053">Apoptosis</keyword>
<organism evidence="5 6">
    <name type="scientific">Porites lobata</name>
    <dbReference type="NCBI Taxonomy" id="104759"/>
    <lineage>
        <taxon>Eukaryota</taxon>
        <taxon>Metazoa</taxon>
        <taxon>Cnidaria</taxon>
        <taxon>Anthozoa</taxon>
        <taxon>Hexacorallia</taxon>
        <taxon>Scleractinia</taxon>
        <taxon>Fungiina</taxon>
        <taxon>Poritidae</taxon>
        <taxon>Porites</taxon>
    </lineage>
</organism>
<dbReference type="Gene3D" id="1.10.533.10">
    <property type="entry name" value="Death Domain, Fas"/>
    <property type="match status" value="2"/>
</dbReference>
<feature type="domain" description="DED" evidence="4">
    <location>
        <begin position="5"/>
        <end position="83"/>
    </location>
</feature>
<gene>
    <name evidence="5" type="ORF">PLOB_00038571</name>
</gene>
<dbReference type="SMART" id="SM00031">
    <property type="entry name" value="DED"/>
    <property type="match status" value="2"/>
</dbReference>
<feature type="domain" description="DED" evidence="4">
    <location>
        <begin position="90"/>
        <end position="169"/>
    </location>
</feature>
<evidence type="ECO:0000259" key="4">
    <source>
        <dbReference type="PROSITE" id="PS50168"/>
    </source>
</evidence>
<sequence>MSELEYNNLLYQISKKFDELNVGEQLLVMLRRKVAARSGEDFQTFSLFEELEQKGFLSPSHLGLLKGMLKEVNEWALFDEVEKFETKRKEYNNLLEQSIRVLDELNDLERLVSICGEKITEDRQGNVQDVRSLFKELESNDWLGIDCLDTLKEILTQTEKSDLLKEVEEFEKRRSRENKFKKRKAQAASFVSSVGEKLSGVLNVKTVFKVVSGTFTVASSLELLTRDCTYDQLVNAINTCVLPVGANLIQISEGCVCLKVQVKNISVLEDLWRLYKVGTLRASLQALFVTDEVRELAGGGQVEVDVTIDEEEYEKARNELSTFGEQVLSSDELDGQEERQLQYLDQEKLSYIRSYLEQTKDTDVHSVSTEDDSGKPGSNSVPSEIGFEETSDSTSKLCLKDLSMELTEELTFKLNRNKDVLNRFYRSFGLDPDLLHDELDRRNIGKIFPDTPVKLLKEVFEALKLYDLAELLEKATKPRTLRPALPLKEIEKLSSPSNRPTKVYSKAKVLIVDVCEACETSADNDVEKAGSFFKAQNSRNEVTTLKTDSFKELLADLDDLARRKSEERQDDSRVQIREAHLKNLLENKIPDSWIKLKVREEFRPLSGFPDDLYLRQEVDISRRLQQMGRFNTEKDEQLLTLFSKEEPAMRNELKELKGKREQWETERKPLIEKQIEEKEEELKKETEKFETAVLSVIDKWIELHPNDKGKASTLFFVLIQNSLRLDRTDGAVRQEMIISIKRCLSEKLALIPDTKVVIANNMPRMKKEGNISSETLEVYLSGEGVLTTLLQLLSKRLDTLDLISVMQELQRSVSRTVPRYYSKRLRYSNVSHTTVEIRDNLSSVPRLQKTE</sequence>
<accession>A0ABN8S899</accession>
<protein>
    <recommendedName>
        <fullName evidence="4">DED domain-containing protein</fullName>
    </recommendedName>
</protein>
<evidence type="ECO:0000256" key="1">
    <source>
        <dbReference type="ARBA" id="ARBA00022703"/>
    </source>
</evidence>
<dbReference type="Pfam" id="PF01335">
    <property type="entry name" value="DED"/>
    <property type="match status" value="2"/>
</dbReference>